<evidence type="ECO:0000313" key="2">
    <source>
        <dbReference type="EMBL" id="RFZ78622.1"/>
    </source>
</evidence>
<keyword evidence="1" id="KW-0472">Membrane</keyword>
<dbReference type="Proteomes" id="UP000260680">
    <property type="component" value="Unassembled WGS sequence"/>
</dbReference>
<protein>
    <submittedName>
        <fullName evidence="2">Uncharacterized protein</fullName>
    </submittedName>
</protein>
<evidence type="ECO:0000256" key="1">
    <source>
        <dbReference type="SAM" id="Phobius"/>
    </source>
</evidence>
<dbReference type="OrthoDB" id="1047115at2"/>
<feature type="transmembrane region" description="Helical" evidence="1">
    <location>
        <begin position="55"/>
        <end position="76"/>
    </location>
</feature>
<organism evidence="2 3">
    <name type="scientific">Lacrimispora amygdalina</name>
    <dbReference type="NCBI Taxonomy" id="253257"/>
    <lineage>
        <taxon>Bacteria</taxon>
        <taxon>Bacillati</taxon>
        <taxon>Bacillota</taxon>
        <taxon>Clostridia</taxon>
        <taxon>Lachnospirales</taxon>
        <taxon>Lachnospiraceae</taxon>
        <taxon>Lacrimispora</taxon>
    </lineage>
</organism>
<feature type="transmembrane region" description="Helical" evidence="1">
    <location>
        <begin position="30"/>
        <end position="49"/>
    </location>
</feature>
<gene>
    <name evidence="2" type="ORF">DS742_12175</name>
</gene>
<feature type="transmembrane region" description="Helical" evidence="1">
    <location>
        <begin position="6"/>
        <end position="23"/>
    </location>
</feature>
<dbReference type="EMBL" id="QOHO01000032">
    <property type="protein sequence ID" value="RFZ78622.1"/>
    <property type="molecule type" value="Genomic_DNA"/>
</dbReference>
<reference evidence="2 3" key="1">
    <citation type="submission" date="2018-07" db="EMBL/GenBank/DDBJ databases">
        <title>New species, Clostridium PI-S10-A1B.</title>
        <authorList>
            <person name="Krishna G."/>
            <person name="Summeta K."/>
            <person name="Shikha S."/>
            <person name="Prabhu P.B."/>
            <person name="Suresh K."/>
        </authorList>
    </citation>
    <scope>NUCLEOTIDE SEQUENCE [LARGE SCALE GENOMIC DNA]</scope>
    <source>
        <strain evidence="2 3">PI-S10-A1B</strain>
    </source>
</reference>
<keyword evidence="1" id="KW-0812">Transmembrane</keyword>
<evidence type="ECO:0000313" key="3">
    <source>
        <dbReference type="Proteomes" id="UP000260680"/>
    </source>
</evidence>
<accession>A0A3E2NCA4</accession>
<dbReference type="AlphaFoldDB" id="A0A3E2NCA4"/>
<sequence>MKEFLLTLLIGIVAGVVDVLPMIKMKFDKYSIASAFVFYLILPFIIFNIKFNGIAWWLKGGMIGLGVALPVIILASRDDKKSIVPMTVMSAVLGTVINTAGYYLI</sequence>
<name>A0A3E2NCA4_9FIRM</name>
<proteinExistence type="predicted"/>
<keyword evidence="1" id="KW-1133">Transmembrane helix</keyword>
<dbReference type="RefSeq" id="WP_117417285.1">
    <property type="nucleotide sequence ID" value="NZ_QOHO01000032.1"/>
</dbReference>
<comment type="caution">
    <text evidence="2">The sequence shown here is derived from an EMBL/GenBank/DDBJ whole genome shotgun (WGS) entry which is preliminary data.</text>
</comment>
<feature type="transmembrane region" description="Helical" evidence="1">
    <location>
        <begin position="83"/>
        <end position="104"/>
    </location>
</feature>